<gene>
    <name evidence="2" type="ORF">F4Y60_02355</name>
</gene>
<proteinExistence type="predicted"/>
<evidence type="ECO:0000256" key="1">
    <source>
        <dbReference type="SAM" id="Phobius"/>
    </source>
</evidence>
<keyword evidence="1" id="KW-0812">Transmembrane</keyword>
<feature type="transmembrane region" description="Helical" evidence="1">
    <location>
        <begin position="66"/>
        <end position="89"/>
    </location>
</feature>
<keyword evidence="1" id="KW-1133">Transmembrane helix</keyword>
<name>A0A6B0XW72_9RHOB</name>
<dbReference type="Gene3D" id="1.20.1720.10">
    <property type="entry name" value="Multidrug resistance protein D"/>
    <property type="match status" value="1"/>
</dbReference>
<comment type="caution">
    <text evidence="2">The sequence shown here is derived from an EMBL/GenBank/DDBJ whole genome shotgun (WGS) entry which is preliminary data.</text>
</comment>
<feature type="transmembrane region" description="Helical" evidence="1">
    <location>
        <begin position="101"/>
        <end position="120"/>
    </location>
</feature>
<accession>A0A6B0XW72</accession>
<evidence type="ECO:0000313" key="2">
    <source>
        <dbReference type="EMBL" id="MXY32934.1"/>
    </source>
</evidence>
<sequence>MSPIVGSGAGGLFEHFLSWRFGFVTLSACSAALLAVEMTTRPAEPPRWQPSSFTGMFAAARDPRTLAFALPCFLVMAGVFAFLTSGPYIVVNSLNRPALEFAMLASAVATGVLLGSWVTGRAPDLRAPFLVCAGAWGRWPQAASWSCAA</sequence>
<dbReference type="InterPro" id="IPR036259">
    <property type="entry name" value="MFS_trans_sf"/>
</dbReference>
<dbReference type="AlphaFoldDB" id="A0A6B0XW72"/>
<dbReference type="SUPFAM" id="SSF103473">
    <property type="entry name" value="MFS general substrate transporter"/>
    <property type="match status" value="1"/>
</dbReference>
<protein>
    <submittedName>
        <fullName evidence="2">Multidrug effflux MFS transporter</fullName>
    </submittedName>
</protein>
<feature type="transmembrane region" description="Helical" evidence="1">
    <location>
        <begin position="17"/>
        <end position="36"/>
    </location>
</feature>
<dbReference type="EMBL" id="VXRY01000093">
    <property type="protein sequence ID" value="MXY32934.1"/>
    <property type="molecule type" value="Genomic_DNA"/>
</dbReference>
<keyword evidence="1" id="KW-0472">Membrane</keyword>
<reference evidence="2" key="1">
    <citation type="submission" date="2019-09" db="EMBL/GenBank/DDBJ databases">
        <title>Characterisation of the sponge microbiome using genome-centric metagenomics.</title>
        <authorList>
            <person name="Engelberts J.P."/>
            <person name="Robbins S.J."/>
            <person name="De Goeij J.M."/>
            <person name="Aranda M."/>
            <person name="Bell S.C."/>
            <person name="Webster N.S."/>
        </authorList>
    </citation>
    <scope>NUCLEOTIDE SEQUENCE</scope>
    <source>
        <strain evidence="2">SB0664_bin_43</strain>
    </source>
</reference>
<organism evidence="2">
    <name type="scientific">Boseongicola sp. SB0664_bin_43</name>
    <dbReference type="NCBI Taxonomy" id="2604844"/>
    <lineage>
        <taxon>Bacteria</taxon>
        <taxon>Pseudomonadati</taxon>
        <taxon>Pseudomonadota</taxon>
        <taxon>Alphaproteobacteria</taxon>
        <taxon>Rhodobacterales</taxon>
        <taxon>Paracoccaceae</taxon>
        <taxon>Boseongicola</taxon>
    </lineage>
</organism>